<evidence type="ECO:0000313" key="2">
    <source>
        <dbReference type="EMBL" id="RDX41846.1"/>
    </source>
</evidence>
<organism evidence="2 3">
    <name type="scientific">Lentinus brumalis</name>
    <dbReference type="NCBI Taxonomy" id="2498619"/>
    <lineage>
        <taxon>Eukaryota</taxon>
        <taxon>Fungi</taxon>
        <taxon>Dikarya</taxon>
        <taxon>Basidiomycota</taxon>
        <taxon>Agaricomycotina</taxon>
        <taxon>Agaricomycetes</taxon>
        <taxon>Polyporales</taxon>
        <taxon>Polyporaceae</taxon>
        <taxon>Lentinus</taxon>
    </lineage>
</organism>
<dbReference type="Gene3D" id="3.30.710.10">
    <property type="entry name" value="Potassium Channel Kv1.1, Chain A"/>
    <property type="match status" value="1"/>
</dbReference>
<accession>A0A371CNI6</accession>
<dbReference type="EMBL" id="KZ857500">
    <property type="protein sequence ID" value="RDX41846.1"/>
    <property type="molecule type" value="Genomic_DNA"/>
</dbReference>
<dbReference type="InterPro" id="IPR011333">
    <property type="entry name" value="SKP1/BTB/POZ_sf"/>
</dbReference>
<dbReference type="STRING" id="139420.A0A371CNI6"/>
<proteinExistence type="predicted"/>
<evidence type="ECO:0000313" key="3">
    <source>
        <dbReference type="Proteomes" id="UP000256964"/>
    </source>
</evidence>
<dbReference type="SUPFAM" id="SSF54695">
    <property type="entry name" value="POZ domain"/>
    <property type="match status" value="1"/>
</dbReference>
<gene>
    <name evidence="2" type="ORF">OH76DRAFT_1363859</name>
</gene>
<dbReference type="Proteomes" id="UP000256964">
    <property type="component" value="Unassembled WGS sequence"/>
</dbReference>
<dbReference type="InterPro" id="IPR000210">
    <property type="entry name" value="BTB/POZ_dom"/>
</dbReference>
<reference evidence="2 3" key="1">
    <citation type="journal article" date="2018" name="Biotechnol. Biofuels">
        <title>Integrative visual omics of the white-rot fungus Polyporus brumalis exposes the biotechnological potential of its oxidative enzymes for delignifying raw plant biomass.</title>
        <authorList>
            <person name="Miyauchi S."/>
            <person name="Rancon A."/>
            <person name="Drula E."/>
            <person name="Hage H."/>
            <person name="Chaduli D."/>
            <person name="Favel A."/>
            <person name="Grisel S."/>
            <person name="Henrissat B."/>
            <person name="Herpoel-Gimbert I."/>
            <person name="Ruiz-Duenas F.J."/>
            <person name="Chevret D."/>
            <person name="Hainaut M."/>
            <person name="Lin J."/>
            <person name="Wang M."/>
            <person name="Pangilinan J."/>
            <person name="Lipzen A."/>
            <person name="Lesage-Meessen L."/>
            <person name="Navarro D."/>
            <person name="Riley R."/>
            <person name="Grigoriev I.V."/>
            <person name="Zhou S."/>
            <person name="Raouche S."/>
            <person name="Rosso M.N."/>
        </authorList>
    </citation>
    <scope>NUCLEOTIDE SEQUENCE [LARGE SCALE GENOMIC DNA]</scope>
    <source>
        <strain evidence="2 3">BRFM 1820</strain>
    </source>
</reference>
<dbReference type="OrthoDB" id="2748798at2759"/>
<feature type="domain" description="BTB" evidence="1">
    <location>
        <begin position="63"/>
        <end position="143"/>
    </location>
</feature>
<evidence type="ECO:0000259" key="1">
    <source>
        <dbReference type="PROSITE" id="PS50097"/>
    </source>
</evidence>
<protein>
    <recommendedName>
        <fullName evidence="1">BTB domain-containing protein</fullName>
    </recommendedName>
</protein>
<dbReference type="PROSITE" id="PS50097">
    <property type="entry name" value="BTB"/>
    <property type="match status" value="1"/>
</dbReference>
<name>A0A371CNI6_9APHY</name>
<dbReference type="AlphaFoldDB" id="A0A371CNI6"/>
<keyword evidence="3" id="KW-1185">Reference proteome</keyword>
<sequence>MQAALWEKLPSFAEIGAKHLDAAPAPGNVSLCRAIYDAVDPCPVQATVESTRDADSDIWFEDGNVAILAGSTAFRVHKGQLSRHSDIFDGLFRIPQASASDIESSLGFVDSMEGCPLVTVSDTAFDFKHLLHALYDSAEYLNPMVAIPFYVLAALARMAHKYQVDWLLAEVTRRLKTAFSDQFTMWPGDLSTSCVSVQDNDAVEAFNLFRRIDRVDMLPAAFYACCQMDLSELVHGVIHVTGAVVEKLDIDDLERCLRARREMKESHVKLALTLFRDPLSPTCPTENRCGDVCGDCHSCDMEEYYFVADANILGPHFSEYIESYMEDDPAFCDGCAQMLKDRDLAARLSAWRSLPGYAGVSVQGWGSAQAKTVNADGL</sequence>